<reference evidence="1" key="1">
    <citation type="submission" date="2020-02" db="EMBL/GenBank/DDBJ databases">
        <authorList>
            <person name="Meier V. D."/>
        </authorList>
    </citation>
    <scope>NUCLEOTIDE SEQUENCE</scope>
    <source>
        <strain evidence="1">AVDCRST_MAG18</strain>
    </source>
</reference>
<dbReference type="EMBL" id="CADCWN010000120">
    <property type="protein sequence ID" value="CAA9567081.1"/>
    <property type="molecule type" value="Genomic_DNA"/>
</dbReference>
<protein>
    <submittedName>
        <fullName evidence="1">Uncharacterized protein</fullName>
    </submittedName>
</protein>
<accession>A0A6J4V2F4</accession>
<organism evidence="1">
    <name type="scientific">uncultured Thermomicrobiales bacterium</name>
    <dbReference type="NCBI Taxonomy" id="1645740"/>
    <lineage>
        <taxon>Bacteria</taxon>
        <taxon>Pseudomonadati</taxon>
        <taxon>Thermomicrobiota</taxon>
        <taxon>Thermomicrobia</taxon>
        <taxon>Thermomicrobiales</taxon>
        <taxon>environmental samples</taxon>
    </lineage>
</organism>
<dbReference type="AlphaFoldDB" id="A0A6J4V2F4"/>
<gene>
    <name evidence="1" type="ORF">AVDCRST_MAG18-1582</name>
</gene>
<sequence length="248" mass="27608">MVWAQVSPHRAVRLRRRARRSSACDKYAVRGPGATGAERRQDLLDEGVALKEIGATMGPIIQFNNRERAQRLRVTEDEIDMLTVDPLPSAELPLLTWREDEISKPDLREDEVIVGNGGTQDVEEALFGARQEIVAQRVGILGRTNSRHSLPRTERVIRNPVGCLRYSAATHGHQSALIAQRYRRIPYQAALIQGSHSVPRARFPEPGQMVSAYRTSDRATVATNSAPRPPSLPLSSDNMVRARNILPV</sequence>
<name>A0A6J4V2F4_9BACT</name>
<evidence type="ECO:0000313" key="1">
    <source>
        <dbReference type="EMBL" id="CAA9567081.1"/>
    </source>
</evidence>
<proteinExistence type="predicted"/>